<keyword evidence="3" id="KW-1185">Reference proteome</keyword>
<organism evidence="2 3">
    <name type="scientific">Sphingomonas rubra</name>
    <dbReference type="NCBI Taxonomy" id="634430"/>
    <lineage>
        <taxon>Bacteria</taxon>
        <taxon>Pseudomonadati</taxon>
        <taxon>Pseudomonadota</taxon>
        <taxon>Alphaproteobacteria</taxon>
        <taxon>Sphingomonadales</taxon>
        <taxon>Sphingomonadaceae</taxon>
        <taxon>Sphingomonas</taxon>
    </lineage>
</organism>
<evidence type="ECO:0000313" key="3">
    <source>
        <dbReference type="Proteomes" id="UP000199586"/>
    </source>
</evidence>
<sequence length="160" mass="16888">MPPETSGRLRIGAVKLLPIVALTLATTASPVMAQDHVVTLDHRSGSVEARYRGAVMVTHRQIGAVAPGGRASTLRCTWHADLAVTREARGTVGIAASRSFGRDGLFAGSRPGWCDTARRAIADEVASRAGEVDTHLRALAQEDHAPLRAELDRLHAGIGA</sequence>
<name>A0A1I5PXB9_9SPHN</name>
<dbReference type="Proteomes" id="UP000199586">
    <property type="component" value="Unassembled WGS sequence"/>
</dbReference>
<evidence type="ECO:0000256" key="1">
    <source>
        <dbReference type="SAM" id="SignalP"/>
    </source>
</evidence>
<gene>
    <name evidence="2" type="ORF">SAMN04488241_101300</name>
</gene>
<dbReference type="EMBL" id="FOXP01000001">
    <property type="protein sequence ID" value="SFP38675.1"/>
    <property type="molecule type" value="Genomic_DNA"/>
</dbReference>
<dbReference type="STRING" id="634430.SAMN04488241_101300"/>
<reference evidence="2 3" key="1">
    <citation type="submission" date="2016-10" db="EMBL/GenBank/DDBJ databases">
        <authorList>
            <person name="de Groot N.N."/>
        </authorList>
    </citation>
    <scope>NUCLEOTIDE SEQUENCE [LARGE SCALE GENOMIC DNA]</scope>
    <source>
        <strain evidence="2 3">CGMCC 1.9113</strain>
    </source>
</reference>
<dbReference type="AlphaFoldDB" id="A0A1I5PXB9"/>
<proteinExistence type="predicted"/>
<protein>
    <recommendedName>
        <fullName evidence="4">UrcA family protein</fullName>
    </recommendedName>
</protein>
<keyword evidence="1" id="KW-0732">Signal</keyword>
<feature type="signal peptide" evidence="1">
    <location>
        <begin position="1"/>
        <end position="33"/>
    </location>
</feature>
<evidence type="ECO:0008006" key="4">
    <source>
        <dbReference type="Google" id="ProtNLM"/>
    </source>
</evidence>
<accession>A0A1I5PXB9</accession>
<feature type="chain" id="PRO_5011796749" description="UrcA family protein" evidence="1">
    <location>
        <begin position="34"/>
        <end position="160"/>
    </location>
</feature>
<evidence type="ECO:0000313" key="2">
    <source>
        <dbReference type="EMBL" id="SFP38675.1"/>
    </source>
</evidence>